<dbReference type="PANTHER" id="PTHR10272">
    <property type="entry name" value="PLATELET-ACTIVATING FACTOR ACETYLHYDROLASE"/>
    <property type="match status" value="1"/>
</dbReference>
<evidence type="ECO:0000256" key="3">
    <source>
        <dbReference type="ARBA" id="ARBA00023098"/>
    </source>
</evidence>
<sequence length="675" mass="70376">MTRTRLALFVSTVTAVLFTVSAFVTTQVDSVRAVSPWQDDPYDSVVSFSEFLVPTLVVLLVARMCLGLSGRIWQLLRSVLLATLLVALTVAADAMAVLAGADRVHWTAGTQWLGYGLVALAALAVVSFFLQRLAFRGAEPDGDWLGDAVTVLAWLRIPAAGAAGFVRRHFTFSALLVAAAASLVVTGALAVGEGGLDPLLFAVAVLTYAAGLFAFCMMANGVLRIVPRPARLGRTVVGFAALGAPAAFALRDAGWVLMGHDSEVRTAAQLAGIVAVGAASGAVVGFLGWCVRGWRIKRRWVRVVTAVALTPVLLIASYVAAVTVARAQPSALPAPTGFFTVGRKLLDWTDGSRVDPLAPVPGTRRELSVWLWYPAARATGAAGPYAPGLWSQLHFPVLGPGLFEGSFGLLQGHSYDGAPAAGGKFPLVVLEPGMGLSAAYFTTIAENLASHGYLVAGITPTYSANLTVIGGRTVTSTTAGNPDDPDAVQGTRLVDLWAADARFVAAKLGGGRVVYIGHSFGGAASLQACHLDARCGGAVDLDGAQFGSVVKGGVQAPMMILGSANSCVTGFCQPANGQESEQRTIARSLLTASTGPTWRYSISGTQHFNFTDYAAFYLAPPVNTLIPLGPIDGDRGLTIVNAYVVAFTDHVVRGTAEPLLTGPSARYPEVLPSGR</sequence>
<feature type="transmembrane region" description="Helical" evidence="4">
    <location>
        <begin position="270"/>
        <end position="291"/>
    </location>
</feature>
<organism evidence="5 6">
    <name type="scientific">Fodinicola feengrottensis</name>
    <dbReference type="NCBI Taxonomy" id="435914"/>
    <lineage>
        <taxon>Bacteria</taxon>
        <taxon>Bacillati</taxon>
        <taxon>Actinomycetota</taxon>
        <taxon>Actinomycetes</taxon>
        <taxon>Mycobacteriales</taxon>
        <taxon>Fodinicola</taxon>
    </lineage>
</organism>
<keyword evidence="4" id="KW-0812">Transmembrane</keyword>
<evidence type="ECO:0000256" key="2">
    <source>
        <dbReference type="ARBA" id="ARBA00022963"/>
    </source>
</evidence>
<reference evidence="5 6" key="1">
    <citation type="journal article" date="2019" name="Int. J. Syst. Evol. Microbiol.">
        <title>The Global Catalogue of Microorganisms (GCM) 10K type strain sequencing project: providing services to taxonomists for standard genome sequencing and annotation.</title>
        <authorList>
            <consortium name="The Broad Institute Genomics Platform"/>
            <consortium name="The Broad Institute Genome Sequencing Center for Infectious Disease"/>
            <person name="Wu L."/>
            <person name="Ma J."/>
        </authorList>
    </citation>
    <scope>NUCLEOTIDE SEQUENCE [LARGE SCALE GENOMIC DNA]</scope>
    <source>
        <strain evidence="5 6">JCM 14718</strain>
    </source>
</reference>
<dbReference type="InterPro" id="IPR029058">
    <property type="entry name" value="AB_hydrolase_fold"/>
</dbReference>
<feature type="transmembrane region" description="Helical" evidence="4">
    <location>
        <begin position="112"/>
        <end position="130"/>
    </location>
</feature>
<protein>
    <recommendedName>
        <fullName evidence="7">Alpha/beta fold hydrolase</fullName>
    </recommendedName>
</protein>
<feature type="transmembrane region" description="Helical" evidence="4">
    <location>
        <begin position="46"/>
        <end position="66"/>
    </location>
</feature>
<feature type="transmembrane region" description="Helical" evidence="4">
    <location>
        <begin position="198"/>
        <end position="220"/>
    </location>
</feature>
<feature type="transmembrane region" description="Helical" evidence="4">
    <location>
        <begin position="232"/>
        <end position="250"/>
    </location>
</feature>
<dbReference type="Gene3D" id="3.40.50.1820">
    <property type="entry name" value="alpha/beta hydrolase"/>
    <property type="match status" value="1"/>
</dbReference>
<accession>A0ABN2IX74</accession>
<feature type="transmembrane region" description="Helical" evidence="4">
    <location>
        <begin position="303"/>
        <end position="325"/>
    </location>
</feature>
<feature type="transmembrane region" description="Helical" evidence="4">
    <location>
        <begin position="78"/>
        <end position="100"/>
    </location>
</feature>
<evidence type="ECO:0008006" key="7">
    <source>
        <dbReference type="Google" id="ProtNLM"/>
    </source>
</evidence>
<comment type="caution">
    <text evidence="5">The sequence shown here is derived from an EMBL/GenBank/DDBJ whole genome shotgun (WGS) entry which is preliminary data.</text>
</comment>
<keyword evidence="2" id="KW-0442">Lipid degradation</keyword>
<keyword evidence="6" id="KW-1185">Reference proteome</keyword>
<keyword evidence="4" id="KW-1133">Transmembrane helix</keyword>
<evidence type="ECO:0000256" key="4">
    <source>
        <dbReference type="SAM" id="Phobius"/>
    </source>
</evidence>
<dbReference type="SUPFAM" id="SSF53474">
    <property type="entry name" value="alpha/beta-Hydrolases"/>
    <property type="match status" value="1"/>
</dbReference>
<dbReference type="EMBL" id="BAAANY010000038">
    <property type="protein sequence ID" value="GAA1713357.1"/>
    <property type="molecule type" value="Genomic_DNA"/>
</dbReference>
<keyword evidence="4" id="KW-0472">Membrane</keyword>
<feature type="transmembrane region" description="Helical" evidence="4">
    <location>
        <begin position="170"/>
        <end position="192"/>
    </location>
</feature>
<evidence type="ECO:0000256" key="1">
    <source>
        <dbReference type="ARBA" id="ARBA00022801"/>
    </source>
</evidence>
<keyword evidence="3" id="KW-0443">Lipid metabolism</keyword>
<evidence type="ECO:0000313" key="5">
    <source>
        <dbReference type="EMBL" id="GAA1713357.1"/>
    </source>
</evidence>
<dbReference type="PANTHER" id="PTHR10272:SF0">
    <property type="entry name" value="PLATELET-ACTIVATING FACTOR ACETYLHYDROLASE"/>
    <property type="match status" value="1"/>
</dbReference>
<dbReference type="Proteomes" id="UP001500618">
    <property type="component" value="Unassembled WGS sequence"/>
</dbReference>
<name>A0ABN2IX74_9ACTN</name>
<keyword evidence="1" id="KW-0378">Hydrolase</keyword>
<evidence type="ECO:0000313" key="6">
    <source>
        <dbReference type="Proteomes" id="UP001500618"/>
    </source>
</evidence>
<proteinExistence type="predicted"/>
<gene>
    <name evidence="5" type="ORF">GCM10009765_73050</name>
</gene>